<keyword evidence="4" id="KW-0067">ATP-binding</keyword>
<organism evidence="12 13">
    <name type="scientific">Pseudocohnilembus persalinus</name>
    <name type="common">Ciliate</name>
    <dbReference type="NCBI Taxonomy" id="266149"/>
    <lineage>
        <taxon>Eukaryota</taxon>
        <taxon>Sar</taxon>
        <taxon>Alveolata</taxon>
        <taxon>Ciliophora</taxon>
        <taxon>Intramacronucleata</taxon>
        <taxon>Oligohymenophorea</taxon>
        <taxon>Scuticociliatia</taxon>
        <taxon>Philasterida</taxon>
        <taxon>Pseudocohnilembidae</taxon>
        <taxon>Pseudocohnilembus</taxon>
    </lineage>
</organism>
<dbReference type="SMART" id="SM00220">
    <property type="entry name" value="S_TKc"/>
    <property type="match status" value="1"/>
</dbReference>
<dbReference type="EC" id="2.7.12.2" evidence="6"/>
<evidence type="ECO:0000256" key="1">
    <source>
        <dbReference type="ARBA" id="ARBA00022679"/>
    </source>
</evidence>
<dbReference type="GO" id="GO:0005524">
    <property type="term" value="F:ATP binding"/>
    <property type="evidence" value="ECO:0007669"/>
    <property type="project" value="UniProtKB-KW"/>
</dbReference>
<feature type="region of interest" description="Disordered" evidence="10">
    <location>
        <begin position="319"/>
        <end position="342"/>
    </location>
</feature>
<comment type="catalytic activity">
    <reaction evidence="8">
        <text>L-threonyl-[protein] + ATP = O-phospho-L-threonyl-[protein] + ADP + H(+)</text>
        <dbReference type="Rhea" id="RHEA:46608"/>
        <dbReference type="Rhea" id="RHEA-COMP:11060"/>
        <dbReference type="Rhea" id="RHEA-COMP:11605"/>
        <dbReference type="ChEBI" id="CHEBI:15378"/>
        <dbReference type="ChEBI" id="CHEBI:30013"/>
        <dbReference type="ChEBI" id="CHEBI:30616"/>
        <dbReference type="ChEBI" id="CHEBI:61977"/>
        <dbReference type="ChEBI" id="CHEBI:456216"/>
        <dbReference type="EC" id="2.7.12.2"/>
    </reaction>
</comment>
<dbReference type="OrthoDB" id="296488at2759"/>
<name>A0A0V0QVU9_PSEPJ</name>
<evidence type="ECO:0000313" key="12">
    <source>
        <dbReference type="EMBL" id="KRX06547.1"/>
    </source>
</evidence>
<dbReference type="PROSITE" id="PS50011">
    <property type="entry name" value="PROTEIN_KINASE_DOM"/>
    <property type="match status" value="1"/>
</dbReference>
<evidence type="ECO:0000256" key="3">
    <source>
        <dbReference type="ARBA" id="ARBA00022777"/>
    </source>
</evidence>
<protein>
    <recommendedName>
        <fullName evidence="6">mitogen-activated protein kinase kinase</fullName>
        <ecNumber evidence="6">2.7.12.2</ecNumber>
    </recommendedName>
</protein>
<feature type="region of interest" description="Disordered" evidence="10">
    <location>
        <begin position="696"/>
        <end position="766"/>
    </location>
</feature>
<dbReference type="Proteomes" id="UP000054937">
    <property type="component" value="Unassembled WGS sequence"/>
</dbReference>
<comment type="similarity">
    <text evidence="5">Belongs to the protein kinase superfamily. STE Ser/Thr protein kinase family. MAP kinase kinase subfamily.</text>
</comment>
<evidence type="ECO:0000259" key="11">
    <source>
        <dbReference type="PROSITE" id="PS50011"/>
    </source>
</evidence>
<feature type="domain" description="Protein kinase" evidence="11">
    <location>
        <begin position="1"/>
        <end position="296"/>
    </location>
</feature>
<feature type="region of interest" description="Disordered" evidence="10">
    <location>
        <begin position="474"/>
        <end position="496"/>
    </location>
</feature>
<feature type="region of interest" description="Disordered" evidence="10">
    <location>
        <begin position="386"/>
        <end position="409"/>
    </location>
</feature>
<evidence type="ECO:0000256" key="2">
    <source>
        <dbReference type="ARBA" id="ARBA00022741"/>
    </source>
</evidence>
<evidence type="ECO:0000256" key="4">
    <source>
        <dbReference type="ARBA" id="ARBA00022840"/>
    </source>
</evidence>
<dbReference type="InterPro" id="IPR000719">
    <property type="entry name" value="Prot_kinase_dom"/>
</dbReference>
<dbReference type="PANTHER" id="PTHR48013:SF9">
    <property type="entry name" value="DUAL SPECIFICITY MITOGEN-ACTIVATED PROTEIN KINASE KINASE 5"/>
    <property type="match status" value="1"/>
</dbReference>
<dbReference type="GO" id="GO:0004708">
    <property type="term" value="F:MAP kinase kinase activity"/>
    <property type="evidence" value="ECO:0007669"/>
    <property type="project" value="UniProtKB-EC"/>
</dbReference>
<comment type="catalytic activity">
    <reaction evidence="7">
        <text>L-seryl-[protein] + ATP = O-phospho-L-seryl-[protein] + ADP + H(+)</text>
        <dbReference type="Rhea" id="RHEA:17989"/>
        <dbReference type="Rhea" id="RHEA-COMP:9863"/>
        <dbReference type="Rhea" id="RHEA-COMP:11604"/>
        <dbReference type="ChEBI" id="CHEBI:15378"/>
        <dbReference type="ChEBI" id="CHEBI:29999"/>
        <dbReference type="ChEBI" id="CHEBI:30616"/>
        <dbReference type="ChEBI" id="CHEBI:83421"/>
        <dbReference type="ChEBI" id="CHEBI:456216"/>
        <dbReference type="EC" id="2.7.12.2"/>
    </reaction>
</comment>
<sequence>MGGSESKLEQQEQKESYKETPAPKIIQKIFGQKCKVFENEQNKQKIVEQIFTYADEKKYLEEEANLKSYKELEHESILKLIKCHSEKKDEFCSTFYTISYTYQYIQLTLAEEFAQRLSLNISYHESELWHILVSIIAALAFTKQNTEIQFNNIKPSSILISEEGKVKILIRSNKNNFLNTYQTAISEGIQQNKSLYLSPEQLQALKQKIQNTEFDTYKSDVYNLGVVVLECALQKKLPQIYDAKNFLINQEYLAQCLQEVKQQYSETLFKFLNSMLEPSQLTRPNVEDLFQTIEYYCLEGIQVADRLFQLKEAQEEINRSQDNKEIQPITHESSISPNKQQQFNEQSEFILSQFLNQQNSNYHQEIQIMNQKQPDLHEQYTEQPVRTKNFKNDKRTPLLSSQPILDGIDPRLVEQDQLKDKNQPQNSAFAYQTSSEVEKILEEYRLKNKIKQDQIEAHLKQNAYREQQQKALVQQHLSQQQKRLQSMPQTQFLQQNQQSQPFINQNFSSIQAPAPQSQQSLSYIPQNSQQIFQQQNPQQQQQFQIRQNQLQQQQQLQQQLQQNPQQFLSVSPPKQVGPTQIQQQLNFSPQQQKAIRRSQIVSSSPQTHQISYQQSQQPIQIQSQLPQQQQQQKQQQFVRQVIAAPQQQLQNQQQLYQQQLQQQQSHQNQFFSQQNLNQQIQPQTEQPTNQRTFIKQLQSNQKQQTQPQQQQQQQQFTQNQQNQQQQFLHQSNQSYNSQQQPQPRASQIIQTQGEPVPRGTGYEQKTVTKQIYQAPEGYRRIDKPPEYAQFF</sequence>
<accession>A0A0V0QVU9</accession>
<keyword evidence="1" id="KW-0808">Transferase</keyword>
<dbReference type="Gene3D" id="1.10.510.10">
    <property type="entry name" value="Transferase(Phosphotransferase) domain 1"/>
    <property type="match status" value="1"/>
</dbReference>
<dbReference type="InterPro" id="IPR011009">
    <property type="entry name" value="Kinase-like_dom_sf"/>
</dbReference>
<evidence type="ECO:0000256" key="10">
    <source>
        <dbReference type="SAM" id="MobiDB-lite"/>
    </source>
</evidence>
<evidence type="ECO:0000256" key="6">
    <source>
        <dbReference type="ARBA" id="ARBA00038999"/>
    </source>
</evidence>
<feature type="compositionally biased region" description="Polar residues" evidence="10">
    <location>
        <begin position="744"/>
        <end position="753"/>
    </location>
</feature>
<dbReference type="SUPFAM" id="SSF56112">
    <property type="entry name" value="Protein kinase-like (PK-like)"/>
    <property type="match status" value="1"/>
</dbReference>
<feature type="compositionally biased region" description="Polar residues" evidence="10">
    <location>
        <begin position="593"/>
        <end position="604"/>
    </location>
</feature>
<feature type="region of interest" description="Disordered" evidence="10">
    <location>
        <begin position="593"/>
        <end position="615"/>
    </location>
</feature>
<reference evidence="12 13" key="1">
    <citation type="journal article" date="2015" name="Sci. Rep.">
        <title>Genome of the facultative scuticociliatosis pathogen Pseudocohnilembus persalinus provides insight into its virulence through horizontal gene transfer.</title>
        <authorList>
            <person name="Xiong J."/>
            <person name="Wang G."/>
            <person name="Cheng J."/>
            <person name="Tian M."/>
            <person name="Pan X."/>
            <person name="Warren A."/>
            <person name="Jiang C."/>
            <person name="Yuan D."/>
            <person name="Miao W."/>
        </authorList>
    </citation>
    <scope>NUCLEOTIDE SEQUENCE [LARGE SCALE GENOMIC DNA]</scope>
    <source>
        <strain evidence="12">36N120E</strain>
    </source>
</reference>
<evidence type="ECO:0000256" key="8">
    <source>
        <dbReference type="ARBA" id="ARBA00049299"/>
    </source>
</evidence>
<dbReference type="PANTHER" id="PTHR48013">
    <property type="entry name" value="DUAL SPECIFICITY MITOGEN-ACTIVATED PROTEIN KINASE KINASE 5-RELATED"/>
    <property type="match status" value="1"/>
</dbReference>
<proteinExistence type="inferred from homology"/>
<dbReference type="InParanoid" id="A0A0V0QVU9"/>
<dbReference type="AlphaFoldDB" id="A0A0V0QVU9"/>
<keyword evidence="13" id="KW-1185">Reference proteome</keyword>
<keyword evidence="2" id="KW-0547">Nucleotide-binding</keyword>
<dbReference type="OMA" id="EIEVYTN"/>
<feature type="compositionally biased region" description="Low complexity" evidence="10">
    <location>
        <begin position="605"/>
        <end position="615"/>
    </location>
</feature>
<evidence type="ECO:0000256" key="9">
    <source>
        <dbReference type="ARBA" id="ARBA00051693"/>
    </source>
</evidence>
<gene>
    <name evidence="12" type="ORF">PPERSA_10405</name>
</gene>
<feature type="compositionally biased region" description="Basic and acidic residues" evidence="10">
    <location>
        <begin position="1"/>
        <end position="18"/>
    </location>
</feature>
<feature type="compositionally biased region" description="Polar residues" evidence="10">
    <location>
        <begin position="330"/>
        <end position="342"/>
    </location>
</feature>
<comment type="catalytic activity">
    <reaction evidence="9">
        <text>L-tyrosyl-[protein] + ATP = O-phospho-L-tyrosyl-[protein] + ADP + H(+)</text>
        <dbReference type="Rhea" id="RHEA:10596"/>
        <dbReference type="Rhea" id="RHEA-COMP:10136"/>
        <dbReference type="Rhea" id="RHEA-COMP:20101"/>
        <dbReference type="ChEBI" id="CHEBI:15378"/>
        <dbReference type="ChEBI" id="CHEBI:30616"/>
        <dbReference type="ChEBI" id="CHEBI:46858"/>
        <dbReference type="ChEBI" id="CHEBI:61978"/>
        <dbReference type="ChEBI" id="CHEBI:456216"/>
        <dbReference type="EC" id="2.7.12.2"/>
    </reaction>
</comment>
<evidence type="ECO:0000313" key="13">
    <source>
        <dbReference type="Proteomes" id="UP000054937"/>
    </source>
</evidence>
<evidence type="ECO:0000256" key="5">
    <source>
        <dbReference type="ARBA" id="ARBA00038035"/>
    </source>
</evidence>
<evidence type="ECO:0000256" key="7">
    <source>
        <dbReference type="ARBA" id="ARBA00049014"/>
    </source>
</evidence>
<dbReference type="EMBL" id="LDAU01000095">
    <property type="protein sequence ID" value="KRX06547.1"/>
    <property type="molecule type" value="Genomic_DNA"/>
</dbReference>
<comment type="caution">
    <text evidence="12">The sequence shown here is derived from an EMBL/GenBank/DDBJ whole genome shotgun (WGS) entry which is preliminary data.</text>
</comment>
<feature type="region of interest" description="Disordered" evidence="10">
    <location>
        <begin position="1"/>
        <end position="20"/>
    </location>
</feature>
<feature type="compositionally biased region" description="Low complexity" evidence="10">
    <location>
        <begin position="696"/>
        <end position="743"/>
    </location>
</feature>
<keyword evidence="3 12" id="KW-0418">Kinase</keyword>